<gene>
    <name evidence="5" type="ORF">FN846DRAFT_786612</name>
</gene>
<reference evidence="5 6" key="1">
    <citation type="submission" date="2019-09" db="EMBL/GenBank/DDBJ databases">
        <title>Draft genome of the ectomycorrhizal ascomycete Sphaerosporella brunnea.</title>
        <authorList>
            <consortium name="DOE Joint Genome Institute"/>
            <person name="Benucci G.M."/>
            <person name="Marozzi G."/>
            <person name="Antonielli L."/>
            <person name="Sanchez S."/>
            <person name="Marco P."/>
            <person name="Wang X."/>
            <person name="Falini L.B."/>
            <person name="Barry K."/>
            <person name="Haridas S."/>
            <person name="Lipzen A."/>
            <person name="Labutti K."/>
            <person name="Grigoriev I.V."/>
            <person name="Murat C."/>
            <person name="Martin F."/>
            <person name="Albertini E."/>
            <person name="Donnini D."/>
            <person name="Bonito G."/>
        </authorList>
    </citation>
    <scope>NUCLEOTIDE SEQUENCE [LARGE SCALE GENOMIC DNA]</scope>
    <source>
        <strain evidence="5 6">Sb_GMNB300</strain>
    </source>
</reference>
<evidence type="ECO:0000256" key="3">
    <source>
        <dbReference type="SAM" id="MobiDB-lite"/>
    </source>
</evidence>
<keyword evidence="1" id="KW-0479">Metal-binding</keyword>
<dbReference type="GO" id="GO:0016832">
    <property type="term" value="F:aldehyde-lyase activity"/>
    <property type="evidence" value="ECO:0007669"/>
    <property type="project" value="TreeGrafter"/>
</dbReference>
<evidence type="ECO:0000256" key="1">
    <source>
        <dbReference type="ARBA" id="ARBA00022723"/>
    </source>
</evidence>
<dbReference type="EMBL" id="VXIS01000350">
    <property type="protein sequence ID" value="KAA8894296.1"/>
    <property type="molecule type" value="Genomic_DNA"/>
</dbReference>
<dbReference type="Gene3D" id="3.20.20.60">
    <property type="entry name" value="Phosphoenolpyruvate-binding domains"/>
    <property type="match status" value="1"/>
</dbReference>
<dbReference type="PANTHER" id="PTHR30502:SF8">
    <property type="entry name" value="SYNTHASE, PUTATIVE-RELATED"/>
    <property type="match status" value="1"/>
</dbReference>
<feature type="domain" description="HpcH/HpaI aldolase/citrate lyase" evidence="4">
    <location>
        <begin position="41"/>
        <end position="214"/>
    </location>
</feature>
<dbReference type="InterPro" id="IPR005000">
    <property type="entry name" value="Aldolase/citrate-lyase_domain"/>
</dbReference>
<dbReference type="InterPro" id="IPR050251">
    <property type="entry name" value="HpcH-HpaI_aldolase"/>
</dbReference>
<dbReference type="GO" id="GO:0046872">
    <property type="term" value="F:metal ion binding"/>
    <property type="evidence" value="ECO:0007669"/>
    <property type="project" value="UniProtKB-KW"/>
</dbReference>
<dbReference type="GO" id="GO:0005737">
    <property type="term" value="C:cytoplasm"/>
    <property type="evidence" value="ECO:0007669"/>
    <property type="project" value="TreeGrafter"/>
</dbReference>
<dbReference type="SUPFAM" id="SSF51621">
    <property type="entry name" value="Phosphoenolpyruvate/pyruvate domain"/>
    <property type="match status" value="1"/>
</dbReference>
<evidence type="ECO:0000256" key="2">
    <source>
        <dbReference type="ARBA" id="ARBA00023239"/>
    </source>
</evidence>
<organism evidence="5 6">
    <name type="scientific">Sphaerosporella brunnea</name>
    <dbReference type="NCBI Taxonomy" id="1250544"/>
    <lineage>
        <taxon>Eukaryota</taxon>
        <taxon>Fungi</taxon>
        <taxon>Dikarya</taxon>
        <taxon>Ascomycota</taxon>
        <taxon>Pezizomycotina</taxon>
        <taxon>Pezizomycetes</taxon>
        <taxon>Pezizales</taxon>
        <taxon>Pyronemataceae</taxon>
        <taxon>Sphaerosporella</taxon>
    </lineage>
</organism>
<feature type="region of interest" description="Disordered" evidence="3">
    <location>
        <begin position="295"/>
        <end position="324"/>
    </location>
</feature>
<dbReference type="InterPro" id="IPR015813">
    <property type="entry name" value="Pyrv/PenolPyrv_kinase-like_dom"/>
</dbReference>
<keyword evidence="6" id="KW-1185">Reference proteome</keyword>
<sequence>MQQHRALSLFQPSNLAKAIEGTLDPSSGVPISHLFGSVVALPHTTIARSVAVLGLDFVMIDALHSAINAENLIQLVQTVNLASEGRTVAVVRVPSSESELLTHALDAGAAGIIFPHIDTPEEAARAVEKCKYPYSGGDRSLSPSALIAGATDLAPPGYDHLRVADAHIAVIVQIESTLALDNLEAIASTPGVNALMLGPGDLRVSLGLPHKPVGSAENDHPRFLREMDRLIAVSQRHRKPLMTVAFKVSANSNAWVSKFSLLLTSADIISVVNGHRQDLANMKTLLKECEKRGEAALENGNGQPAAKRSRTDSAERYIGQANSH</sequence>
<keyword evidence="2 5" id="KW-0456">Lyase</keyword>
<evidence type="ECO:0000259" key="4">
    <source>
        <dbReference type="Pfam" id="PF03328"/>
    </source>
</evidence>
<dbReference type="Proteomes" id="UP000326924">
    <property type="component" value="Unassembled WGS sequence"/>
</dbReference>
<dbReference type="InParanoid" id="A0A5J5EH58"/>
<dbReference type="OrthoDB" id="1621678at2759"/>
<dbReference type="InterPro" id="IPR040442">
    <property type="entry name" value="Pyrv_kinase-like_dom_sf"/>
</dbReference>
<comment type="caution">
    <text evidence="5">The sequence shown here is derived from an EMBL/GenBank/DDBJ whole genome shotgun (WGS) entry which is preliminary data.</text>
</comment>
<proteinExistence type="predicted"/>
<protein>
    <submittedName>
        <fullName evidence="5">HpcH/HpaI aldolase/citrate lyase family protein</fullName>
    </submittedName>
</protein>
<evidence type="ECO:0000313" key="5">
    <source>
        <dbReference type="EMBL" id="KAA8894296.1"/>
    </source>
</evidence>
<dbReference type="Pfam" id="PF03328">
    <property type="entry name" value="HpcH_HpaI"/>
    <property type="match status" value="1"/>
</dbReference>
<name>A0A5J5EH58_9PEZI</name>
<dbReference type="PANTHER" id="PTHR30502">
    <property type="entry name" value="2-KETO-3-DEOXY-L-RHAMNONATE ALDOLASE"/>
    <property type="match status" value="1"/>
</dbReference>
<dbReference type="AlphaFoldDB" id="A0A5J5EH58"/>
<evidence type="ECO:0000313" key="6">
    <source>
        <dbReference type="Proteomes" id="UP000326924"/>
    </source>
</evidence>
<accession>A0A5J5EH58</accession>